<dbReference type="AlphaFoldDB" id="A0A6M4JIA5"/>
<feature type="signal peptide" evidence="2">
    <location>
        <begin position="1"/>
        <end position="24"/>
    </location>
</feature>
<dbReference type="Proteomes" id="UP000502118">
    <property type="component" value="Chromosome"/>
</dbReference>
<dbReference type="InterPro" id="IPR027593">
    <property type="entry name" value="Aro_clust"/>
</dbReference>
<protein>
    <recommendedName>
        <fullName evidence="5">Lipoprotein</fullName>
    </recommendedName>
</protein>
<name>A0A6M4JIA5_9MOLU</name>
<keyword evidence="4" id="KW-1185">Reference proteome</keyword>
<dbReference type="EMBL" id="CP053097">
    <property type="protein sequence ID" value="QJR44201.1"/>
    <property type="molecule type" value="Genomic_DNA"/>
</dbReference>
<sequence>MKIKNKWFLALTIATTIPAGFSLIACSTTENNNNLQNNIPKEFDFIPALQSNQEINTNSIINKLINIVFKNNEVKKTQFLETQKQKEQLTNKLKELSIEFNETQNTDKLNDFYTQNWLFIIKNIDKLQWTFTNWWIFPEFENAKYSQQFLEKIADADNPENLKFDNNNWNQLQEGDESRESSDDVFYLRKDNFLIRIYISREGDNKVIFKNIIYFFKSRTKNISIKLISDSVHNALIHKQQIGFDSFENDVVSDYGFGSLGVLLWKENNEQDI</sequence>
<evidence type="ECO:0000256" key="2">
    <source>
        <dbReference type="SAM" id="SignalP"/>
    </source>
</evidence>
<keyword evidence="1" id="KW-0175">Coiled coil</keyword>
<evidence type="ECO:0000313" key="3">
    <source>
        <dbReference type="EMBL" id="QJR44201.1"/>
    </source>
</evidence>
<dbReference type="NCBIfam" id="TIGR04313">
    <property type="entry name" value="aro_clust_Mycop"/>
    <property type="match status" value="1"/>
</dbReference>
<reference evidence="3 4" key="1">
    <citation type="submission" date="2020-05" db="EMBL/GenBank/DDBJ databases">
        <title>Novel Mycoplasma species detected in Mirounga angustirostris (northern elephant seal) from the USA.</title>
        <authorList>
            <person name="Volokhov D.V."/>
        </authorList>
    </citation>
    <scope>NUCLEOTIDE SEQUENCE [LARGE SCALE GENOMIC DNA]</scope>
    <source>
        <strain evidence="3 4">Mirounga ES2806-NAS</strain>
    </source>
</reference>
<organism evidence="3 4">
    <name type="scientific">Mycoplasma miroungirhinis</name>
    <dbReference type="NCBI Taxonomy" id="754516"/>
    <lineage>
        <taxon>Bacteria</taxon>
        <taxon>Bacillati</taxon>
        <taxon>Mycoplasmatota</taxon>
        <taxon>Mollicutes</taxon>
        <taxon>Mycoplasmataceae</taxon>
        <taxon>Mycoplasma</taxon>
    </lineage>
</organism>
<dbReference type="KEGG" id="mmio:HLA92_02015"/>
<feature type="coiled-coil region" evidence="1">
    <location>
        <begin position="79"/>
        <end position="106"/>
    </location>
</feature>
<dbReference type="RefSeq" id="WP_171113044.1">
    <property type="nucleotide sequence ID" value="NZ_CP053097.1"/>
</dbReference>
<feature type="chain" id="PRO_5026872147" description="Lipoprotein" evidence="2">
    <location>
        <begin position="25"/>
        <end position="273"/>
    </location>
</feature>
<gene>
    <name evidence="3" type="ORF">HLA92_02015</name>
</gene>
<evidence type="ECO:0000256" key="1">
    <source>
        <dbReference type="SAM" id="Coils"/>
    </source>
</evidence>
<dbReference type="PROSITE" id="PS51257">
    <property type="entry name" value="PROKAR_LIPOPROTEIN"/>
    <property type="match status" value="1"/>
</dbReference>
<accession>A0A6M4JIA5</accession>
<proteinExistence type="predicted"/>
<keyword evidence="2" id="KW-0732">Signal</keyword>
<evidence type="ECO:0008006" key="5">
    <source>
        <dbReference type="Google" id="ProtNLM"/>
    </source>
</evidence>
<evidence type="ECO:0000313" key="4">
    <source>
        <dbReference type="Proteomes" id="UP000502118"/>
    </source>
</evidence>